<proteinExistence type="predicted"/>
<evidence type="ECO:0000313" key="2">
    <source>
        <dbReference type="Proteomes" id="UP000182444"/>
    </source>
</evidence>
<sequence length="99" mass="11326">MCATHVTGGVNSATSRRLEVNQLFIHYWQDVVKCNKPMYCRIAIEQPSIANLSSSCQQLSSTVHYKFRTCMHSYSHLSQSHANTLLCKHRLISFSRCSF</sequence>
<name>A0A1D8NCB0_YARLL</name>
<dbReference type="GeneID" id="94583160"/>
<protein>
    <submittedName>
        <fullName evidence="1">Uncharacterized protein</fullName>
    </submittedName>
</protein>
<reference evidence="1 2" key="1">
    <citation type="journal article" date="2016" name="PLoS ONE">
        <title>Sequence Assembly of Yarrowia lipolytica Strain W29/CLIB89 Shows Transposable Element Diversity.</title>
        <authorList>
            <person name="Magnan C."/>
            <person name="Yu J."/>
            <person name="Chang I."/>
            <person name="Jahn E."/>
            <person name="Kanomata Y."/>
            <person name="Wu J."/>
            <person name="Zeller M."/>
            <person name="Oakes M."/>
            <person name="Baldi P."/>
            <person name="Sandmeyer S."/>
        </authorList>
    </citation>
    <scope>NUCLEOTIDE SEQUENCE [LARGE SCALE GENOMIC DNA]</scope>
    <source>
        <strain evidence="2">CLIB89(W29)</strain>
    </source>
</reference>
<accession>A0A1D8NCB0</accession>
<dbReference type="RefSeq" id="XP_068138633.1">
    <property type="nucleotide sequence ID" value="XM_068282532.1"/>
</dbReference>
<evidence type="ECO:0000313" key="1">
    <source>
        <dbReference type="EMBL" id="AOW03266.1"/>
    </source>
</evidence>
<dbReference type="Proteomes" id="UP000182444">
    <property type="component" value="Chromosome 1C"/>
</dbReference>
<dbReference type="EMBL" id="CP017555">
    <property type="protein sequence ID" value="AOW03266.1"/>
    <property type="molecule type" value="Genomic_DNA"/>
</dbReference>
<gene>
    <name evidence="1" type="ORF">YALI1_C31151g</name>
</gene>
<dbReference type="AlphaFoldDB" id="A0A1D8NCB0"/>
<organism evidence="1 2">
    <name type="scientific">Yarrowia lipolytica</name>
    <name type="common">Candida lipolytica</name>
    <dbReference type="NCBI Taxonomy" id="4952"/>
    <lineage>
        <taxon>Eukaryota</taxon>
        <taxon>Fungi</taxon>
        <taxon>Dikarya</taxon>
        <taxon>Ascomycota</taxon>
        <taxon>Saccharomycotina</taxon>
        <taxon>Dipodascomycetes</taxon>
        <taxon>Dipodascales</taxon>
        <taxon>Dipodascales incertae sedis</taxon>
        <taxon>Yarrowia</taxon>
    </lineage>
</organism>
<dbReference type="VEuPathDB" id="FungiDB:YALI1_C31151g"/>